<sequence>MVETAPAPPGTGVGDVSPWTTTPSRGVAAGGDTAPPSSRSSLDTQTPIRNFIYSRAAVVGGTADPWVSKALSTILSSVSLIVENALNSSAGGGLNSSLTTSDDLGILLDGITSPPEPKIENRDDVFGNNSLTLSPSPRTTSVLPRVSTTTKTTTTTLKITSLPSVTSKTNDNAAKTLQPTSSRSSTTTTVTRPSTTSLASAKITTQTSTTRLQTPAATLPVTSSSLTTPTTATTSSKTTTLTPDVVVGTETTAATTVDAVTTYNAIATLDTATTPYMSIPDTSAIPDAKSLSYTTSLPGTTTLTDTTTLPYTTSLHDTTTIPGTTTLPDTTATPITGNTLKITTIPDTPTLDLTTTSNTDRKAVMSPKAQTTTSPPRKQDFIIFVVNYPPGLSNGYLSRNGTALWTNRFAGLPLERRLPPALAMFVNRLKEQQRSHTQEPDRLPLTPPPNPSPPSSVWSGESPRERSPDGEAFFRPSDGKSSAQATPRPAEGKIPGVRNPVKKTNETPRPIPRDPEARKFFFHNLLAEIIRRHWAVLDPWERHRRRQEDMARRRQAQLQADKMVGPPFRETSHKLVIPTTPTPDARVVFTGGKTSAADTDPRQVFVHTQLQTDPRSVPVLVVPSGADQRQQFLRMFPRGDSVGKVIPSSNQASQGLPISQNWLSQLFQSMTDFGRRVSVAIP</sequence>
<evidence type="ECO:0000313" key="3">
    <source>
        <dbReference type="Proteomes" id="UP000245119"/>
    </source>
</evidence>
<evidence type="ECO:0000256" key="1">
    <source>
        <dbReference type="SAM" id="MobiDB-lite"/>
    </source>
</evidence>
<feature type="region of interest" description="Disordered" evidence="1">
    <location>
        <begin position="351"/>
        <end position="375"/>
    </location>
</feature>
<name>A0A2T7PHX2_POMCA</name>
<feature type="compositionally biased region" description="Low complexity" evidence="1">
    <location>
        <begin position="204"/>
        <end position="238"/>
    </location>
</feature>
<dbReference type="Proteomes" id="UP000245119">
    <property type="component" value="Linkage Group LG4"/>
</dbReference>
<dbReference type="EMBL" id="PZQS01000004">
    <property type="protein sequence ID" value="PVD33018.1"/>
    <property type="molecule type" value="Genomic_DNA"/>
</dbReference>
<feature type="compositionally biased region" description="Polar residues" evidence="1">
    <location>
        <begin position="163"/>
        <end position="178"/>
    </location>
</feature>
<comment type="caution">
    <text evidence="2">The sequence shown here is derived from an EMBL/GenBank/DDBJ whole genome shotgun (WGS) entry which is preliminary data.</text>
</comment>
<feature type="compositionally biased region" description="Low complexity" evidence="1">
    <location>
        <begin position="179"/>
        <end position="197"/>
    </location>
</feature>
<protein>
    <submittedName>
        <fullName evidence="2">Uncharacterized protein</fullName>
    </submittedName>
</protein>
<evidence type="ECO:0000313" key="2">
    <source>
        <dbReference type="EMBL" id="PVD33018.1"/>
    </source>
</evidence>
<reference evidence="2 3" key="1">
    <citation type="submission" date="2018-04" db="EMBL/GenBank/DDBJ databases">
        <title>The genome of golden apple snail Pomacea canaliculata provides insight into stress tolerance and invasive adaptation.</title>
        <authorList>
            <person name="Liu C."/>
            <person name="Liu B."/>
            <person name="Ren Y."/>
            <person name="Zhang Y."/>
            <person name="Wang H."/>
            <person name="Li S."/>
            <person name="Jiang F."/>
            <person name="Yin L."/>
            <person name="Zhang G."/>
            <person name="Qian W."/>
            <person name="Fan W."/>
        </authorList>
    </citation>
    <scope>NUCLEOTIDE SEQUENCE [LARGE SCALE GENOMIC DNA]</scope>
    <source>
        <strain evidence="2">SZHN2017</strain>
        <tissue evidence="2">Muscle</tissue>
    </source>
</reference>
<feature type="compositionally biased region" description="Basic and acidic residues" evidence="1">
    <location>
        <begin position="430"/>
        <end position="442"/>
    </location>
</feature>
<feature type="region of interest" description="Disordered" evidence="1">
    <location>
        <begin position="109"/>
        <end position="238"/>
    </location>
</feature>
<gene>
    <name evidence="2" type="ORF">C0Q70_08466</name>
</gene>
<accession>A0A2T7PHX2</accession>
<feature type="region of interest" description="Disordered" evidence="1">
    <location>
        <begin position="1"/>
        <end position="44"/>
    </location>
</feature>
<feature type="compositionally biased region" description="Pro residues" evidence="1">
    <location>
        <begin position="445"/>
        <end position="454"/>
    </location>
</feature>
<organism evidence="2 3">
    <name type="scientific">Pomacea canaliculata</name>
    <name type="common">Golden apple snail</name>
    <dbReference type="NCBI Taxonomy" id="400727"/>
    <lineage>
        <taxon>Eukaryota</taxon>
        <taxon>Metazoa</taxon>
        <taxon>Spiralia</taxon>
        <taxon>Lophotrochozoa</taxon>
        <taxon>Mollusca</taxon>
        <taxon>Gastropoda</taxon>
        <taxon>Caenogastropoda</taxon>
        <taxon>Architaenioglossa</taxon>
        <taxon>Ampullarioidea</taxon>
        <taxon>Ampullariidae</taxon>
        <taxon>Pomacea</taxon>
    </lineage>
</organism>
<proteinExistence type="predicted"/>
<feature type="compositionally biased region" description="Low complexity" evidence="1">
    <location>
        <begin position="130"/>
        <end position="162"/>
    </location>
</feature>
<feature type="compositionally biased region" description="Basic and acidic residues" evidence="1">
    <location>
        <begin position="503"/>
        <end position="515"/>
    </location>
</feature>
<keyword evidence="3" id="KW-1185">Reference proteome</keyword>
<feature type="compositionally biased region" description="Polar residues" evidence="1">
    <location>
        <begin position="35"/>
        <end position="44"/>
    </location>
</feature>
<dbReference type="AlphaFoldDB" id="A0A2T7PHX2"/>
<feature type="region of interest" description="Disordered" evidence="1">
    <location>
        <begin position="430"/>
        <end position="515"/>
    </location>
</feature>